<evidence type="ECO:0000313" key="2">
    <source>
        <dbReference type="EMBL" id="GAJ15728.1"/>
    </source>
</evidence>
<dbReference type="InterPro" id="IPR001375">
    <property type="entry name" value="Peptidase_S9_cat"/>
</dbReference>
<dbReference type="GO" id="GO:0006508">
    <property type="term" value="P:proteolysis"/>
    <property type="evidence" value="ECO:0007669"/>
    <property type="project" value="InterPro"/>
</dbReference>
<dbReference type="EMBL" id="BARW01026182">
    <property type="protein sequence ID" value="GAJ15728.1"/>
    <property type="molecule type" value="Genomic_DNA"/>
</dbReference>
<dbReference type="GO" id="GO:0008236">
    <property type="term" value="F:serine-type peptidase activity"/>
    <property type="evidence" value="ECO:0007669"/>
    <property type="project" value="InterPro"/>
</dbReference>
<reference evidence="2" key="1">
    <citation type="journal article" date="2014" name="Front. Microbiol.">
        <title>High frequency of phylogenetically diverse reductive dehalogenase-homologous genes in deep subseafloor sedimentary metagenomes.</title>
        <authorList>
            <person name="Kawai M."/>
            <person name="Futagami T."/>
            <person name="Toyoda A."/>
            <person name="Takaki Y."/>
            <person name="Nishi S."/>
            <person name="Hori S."/>
            <person name="Arai W."/>
            <person name="Tsubouchi T."/>
            <person name="Morono Y."/>
            <person name="Uchiyama I."/>
            <person name="Ito T."/>
            <person name="Fujiyama A."/>
            <person name="Inagaki F."/>
            <person name="Takami H."/>
        </authorList>
    </citation>
    <scope>NUCLEOTIDE SEQUENCE</scope>
    <source>
        <strain evidence="2">Expedition CK06-06</strain>
    </source>
</reference>
<sequence>MRRRRSSITFVQNVTTPAILFHGDDDWYSSYNQSLNFLPGLKDIGKAPVRFVSFPGRGHDLLDPWAQQFRYNEEIKWMQKYVQNME</sequence>
<gene>
    <name evidence="2" type="ORF">S12H4_42740</name>
</gene>
<comment type="caution">
    <text evidence="2">The sequence shown here is derived from an EMBL/GenBank/DDBJ whole genome shotgun (WGS) entry which is preliminary data.</text>
</comment>
<protein>
    <recommendedName>
        <fullName evidence="1">Peptidase S9 prolyl oligopeptidase catalytic domain-containing protein</fullName>
    </recommendedName>
</protein>
<proteinExistence type="predicted"/>
<organism evidence="2">
    <name type="scientific">marine sediment metagenome</name>
    <dbReference type="NCBI Taxonomy" id="412755"/>
    <lineage>
        <taxon>unclassified sequences</taxon>
        <taxon>metagenomes</taxon>
        <taxon>ecological metagenomes</taxon>
    </lineage>
</organism>
<name>X1UDX7_9ZZZZ</name>
<accession>X1UDX7</accession>
<dbReference type="Pfam" id="PF00326">
    <property type="entry name" value="Peptidase_S9"/>
    <property type="match status" value="1"/>
</dbReference>
<dbReference type="Gene3D" id="3.40.50.1820">
    <property type="entry name" value="alpha/beta hydrolase"/>
    <property type="match status" value="1"/>
</dbReference>
<evidence type="ECO:0000259" key="1">
    <source>
        <dbReference type="Pfam" id="PF00326"/>
    </source>
</evidence>
<feature type="domain" description="Peptidase S9 prolyl oligopeptidase catalytic" evidence="1">
    <location>
        <begin position="3"/>
        <end position="83"/>
    </location>
</feature>
<dbReference type="SUPFAM" id="SSF53474">
    <property type="entry name" value="alpha/beta-Hydrolases"/>
    <property type="match status" value="1"/>
</dbReference>
<dbReference type="AlphaFoldDB" id="X1UDX7"/>
<dbReference type="InterPro" id="IPR029058">
    <property type="entry name" value="AB_hydrolase_fold"/>
</dbReference>